<dbReference type="RefSeq" id="WP_191726102.1">
    <property type="nucleotide sequence ID" value="NZ_JACSPY010000006.1"/>
</dbReference>
<evidence type="ECO:0000313" key="2">
    <source>
        <dbReference type="EMBL" id="MBD8020644.1"/>
    </source>
</evidence>
<dbReference type="Proteomes" id="UP000651517">
    <property type="component" value="Unassembled WGS sequence"/>
</dbReference>
<keyword evidence="1" id="KW-0472">Membrane</keyword>
<gene>
    <name evidence="2" type="ORF">H9634_07610</name>
</gene>
<comment type="caution">
    <text evidence="2">The sequence shown here is derived from an EMBL/GenBank/DDBJ whole genome shotgun (WGS) entry which is preliminary data.</text>
</comment>
<keyword evidence="3" id="KW-1185">Reference proteome</keyword>
<feature type="transmembrane region" description="Helical" evidence="1">
    <location>
        <begin position="67"/>
        <end position="86"/>
    </location>
</feature>
<keyword evidence="1" id="KW-1133">Transmembrane helix</keyword>
<name>A0ABR8WU85_9MICO</name>
<evidence type="ECO:0000256" key="1">
    <source>
        <dbReference type="SAM" id="Phobius"/>
    </source>
</evidence>
<accession>A0ABR8WU85</accession>
<feature type="transmembrane region" description="Helical" evidence="1">
    <location>
        <begin position="98"/>
        <end position="121"/>
    </location>
</feature>
<proteinExistence type="predicted"/>
<evidence type="ECO:0000313" key="3">
    <source>
        <dbReference type="Proteomes" id="UP000651517"/>
    </source>
</evidence>
<keyword evidence="1" id="KW-0812">Transmembrane</keyword>
<feature type="transmembrane region" description="Helical" evidence="1">
    <location>
        <begin position="36"/>
        <end position="55"/>
    </location>
</feature>
<organism evidence="2 3">
    <name type="scientific">Brevibacterium gallinarum</name>
    <dbReference type="NCBI Taxonomy" id="2762220"/>
    <lineage>
        <taxon>Bacteria</taxon>
        <taxon>Bacillati</taxon>
        <taxon>Actinomycetota</taxon>
        <taxon>Actinomycetes</taxon>
        <taxon>Micrococcales</taxon>
        <taxon>Brevibacteriaceae</taxon>
        <taxon>Brevibacterium</taxon>
    </lineage>
</organism>
<reference evidence="2 3" key="1">
    <citation type="submission" date="2020-08" db="EMBL/GenBank/DDBJ databases">
        <title>A Genomic Blueprint of the Chicken Gut Microbiome.</title>
        <authorList>
            <person name="Gilroy R."/>
            <person name="Ravi A."/>
            <person name="Getino M."/>
            <person name="Pursley I."/>
            <person name="Horton D.L."/>
            <person name="Alikhan N.-F."/>
            <person name="Baker D."/>
            <person name="Gharbi K."/>
            <person name="Hall N."/>
            <person name="Watson M."/>
            <person name="Adriaenssens E.M."/>
            <person name="Foster-Nyarko E."/>
            <person name="Jarju S."/>
            <person name="Secka A."/>
            <person name="Antonio M."/>
            <person name="Oren A."/>
            <person name="Chaudhuri R."/>
            <person name="La Ragione R.M."/>
            <person name="Hildebrand F."/>
            <person name="Pallen M.J."/>
        </authorList>
    </citation>
    <scope>NUCLEOTIDE SEQUENCE [LARGE SCALE GENOMIC DNA]</scope>
    <source>
        <strain evidence="2 3">Re57</strain>
    </source>
</reference>
<dbReference type="EMBL" id="JACSPY010000006">
    <property type="protein sequence ID" value="MBD8020644.1"/>
    <property type="molecule type" value="Genomic_DNA"/>
</dbReference>
<protein>
    <submittedName>
        <fullName evidence="2">Uncharacterized protein</fullName>
    </submittedName>
</protein>
<sequence length="142" mass="14558">MNVHSPIAAFSSALAGVFFAVVAVSAWCDLLYGNPLILVQLSAASAAWLCGMIAVVRAPISKEGRWLTAILFTLAAGLQCTAGAIFLKQNLTGGGPNIGAGGADLIGSVLCTLSCAVAWLISFRSAVTRRQTAATHRPADQG</sequence>